<dbReference type="PANTHER" id="PTHR22642">
    <property type="entry name" value="IMIDAZOLONEPROPIONASE"/>
    <property type="match status" value="1"/>
</dbReference>
<dbReference type="SUPFAM" id="SSF51338">
    <property type="entry name" value="Composite domain of metallo-dependent hydrolases"/>
    <property type="match status" value="1"/>
</dbReference>
<dbReference type="SUPFAM" id="SSF51556">
    <property type="entry name" value="Metallo-dependent hydrolases"/>
    <property type="match status" value="1"/>
</dbReference>
<organism evidence="3 4">
    <name type="scientific">Sphingopyxis panaciterrulae</name>
    <dbReference type="NCBI Taxonomy" id="462372"/>
    <lineage>
        <taxon>Bacteria</taxon>
        <taxon>Pseudomonadati</taxon>
        <taxon>Pseudomonadota</taxon>
        <taxon>Alphaproteobacteria</taxon>
        <taxon>Sphingomonadales</taxon>
        <taxon>Sphingomonadaceae</taxon>
        <taxon>Sphingopyxis</taxon>
    </lineage>
</organism>
<dbReference type="AlphaFoldDB" id="A0A7W9B6K7"/>
<sequence length="555" mass="60201">MIARRRLLAVAGGTAAAAVAPGAFAGADEPLDIAYINARVWTGAGPDTRTDAIGIKGDRIAAIGADAVRARTGKRTQVVDLDGAFVTPGFIDAHVHFVKAATMLSQPSLRDAENPREFIARIAAAAKALPKGQWLEGGNWDQDRWGGEMPNRSWIDPVTPDTPVAVIRYDLHMLLLNSLALRLAGIDRNTPDVPGGVIERDARGEPTGIIKDAAKDLVLRAIGEPTPDQIDAVTREGIAVALSKGVTQVHPTELESISFDSTRRLRAAGETGLRFRHYLPLKDWEAQVDLIAREGRGDDWVQWGGCKVVFDGSLGSRTARFYEPYADDPTTRGIIVTDPADLRRWMEGADKAGLQVTAHAIGDEANDIVLDTIAAVAAANGPRDRRFRVEHVQHMKPHALPRFAQQDIIASVQPYHAIDDGRWAVRRIGEERLKTSFAYGSLVRSGAHVCMGSDWPVAPIDPLTGLDAAVNRETLDGKNPHGWHPEQRITLAQAMRGYTREGAYAGFNETRLGLIAPGLLADLAVWDSDFFAIDSHSLTKIKALRTIVGGIQRFG</sequence>
<dbReference type="GO" id="GO:0016810">
    <property type="term" value="F:hydrolase activity, acting on carbon-nitrogen (but not peptide) bonds"/>
    <property type="evidence" value="ECO:0007669"/>
    <property type="project" value="InterPro"/>
</dbReference>
<dbReference type="InterPro" id="IPR006311">
    <property type="entry name" value="TAT_signal"/>
</dbReference>
<dbReference type="InterPro" id="IPR033932">
    <property type="entry name" value="YtcJ-like"/>
</dbReference>
<gene>
    <name evidence="3" type="ORF">FHR21_002564</name>
</gene>
<feature type="domain" description="Amidohydrolase 3" evidence="2">
    <location>
        <begin position="77"/>
        <end position="550"/>
    </location>
</feature>
<dbReference type="EMBL" id="JACIJH010000008">
    <property type="protein sequence ID" value="MBB5707201.1"/>
    <property type="molecule type" value="Genomic_DNA"/>
</dbReference>
<evidence type="ECO:0000313" key="4">
    <source>
        <dbReference type="Proteomes" id="UP000537161"/>
    </source>
</evidence>
<dbReference type="InterPro" id="IPR032466">
    <property type="entry name" value="Metal_Hydrolase"/>
</dbReference>
<reference evidence="3 4" key="1">
    <citation type="submission" date="2020-08" db="EMBL/GenBank/DDBJ databases">
        <title>Genomic Encyclopedia of Type Strains, Phase IV (KMG-IV): sequencing the most valuable type-strain genomes for metagenomic binning, comparative biology and taxonomic classification.</title>
        <authorList>
            <person name="Goeker M."/>
        </authorList>
    </citation>
    <scope>NUCLEOTIDE SEQUENCE [LARGE SCALE GENOMIC DNA]</scope>
    <source>
        <strain evidence="3 4">DSM 27163</strain>
    </source>
</reference>
<keyword evidence="1" id="KW-0732">Signal</keyword>
<dbReference type="Pfam" id="PF07969">
    <property type="entry name" value="Amidohydro_3"/>
    <property type="match status" value="1"/>
</dbReference>
<evidence type="ECO:0000259" key="2">
    <source>
        <dbReference type="Pfam" id="PF07969"/>
    </source>
</evidence>
<dbReference type="PANTHER" id="PTHR22642:SF2">
    <property type="entry name" value="PROTEIN LONG AFTER FAR-RED 3"/>
    <property type="match status" value="1"/>
</dbReference>
<dbReference type="RefSeq" id="WP_184098852.1">
    <property type="nucleotide sequence ID" value="NZ_JACIJH010000008.1"/>
</dbReference>
<evidence type="ECO:0000256" key="1">
    <source>
        <dbReference type="SAM" id="SignalP"/>
    </source>
</evidence>
<comment type="caution">
    <text evidence="3">The sequence shown here is derived from an EMBL/GenBank/DDBJ whole genome shotgun (WGS) entry which is preliminary data.</text>
</comment>
<protein>
    <recommendedName>
        <fullName evidence="2">Amidohydrolase 3 domain-containing protein</fullName>
    </recommendedName>
</protein>
<keyword evidence="4" id="KW-1185">Reference proteome</keyword>
<dbReference type="Proteomes" id="UP000537161">
    <property type="component" value="Unassembled WGS sequence"/>
</dbReference>
<dbReference type="InterPro" id="IPR011059">
    <property type="entry name" value="Metal-dep_hydrolase_composite"/>
</dbReference>
<accession>A0A7W9B6K7</accession>
<dbReference type="InterPro" id="IPR013108">
    <property type="entry name" value="Amidohydro_3"/>
</dbReference>
<dbReference type="Gene3D" id="3.10.310.70">
    <property type="match status" value="1"/>
</dbReference>
<dbReference type="Gene3D" id="2.30.40.10">
    <property type="entry name" value="Urease, subunit C, domain 1"/>
    <property type="match status" value="1"/>
</dbReference>
<dbReference type="PROSITE" id="PS51318">
    <property type="entry name" value="TAT"/>
    <property type="match status" value="1"/>
</dbReference>
<feature type="signal peptide" evidence="1">
    <location>
        <begin position="1"/>
        <end position="25"/>
    </location>
</feature>
<name>A0A7W9B6K7_9SPHN</name>
<feature type="chain" id="PRO_5030995753" description="Amidohydrolase 3 domain-containing protein" evidence="1">
    <location>
        <begin position="26"/>
        <end position="555"/>
    </location>
</feature>
<proteinExistence type="predicted"/>
<evidence type="ECO:0000313" key="3">
    <source>
        <dbReference type="EMBL" id="MBB5707201.1"/>
    </source>
</evidence>
<dbReference type="Gene3D" id="3.20.20.140">
    <property type="entry name" value="Metal-dependent hydrolases"/>
    <property type="match status" value="1"/>
</dbReference>
<dbReference type="CDD" id="cd01300">
    <property type="entry name" value="YtcJ_like"/>
    <property type="match status" value="1"/>
</dbReference>